<name>A0ABD2HXQ6_HETSC</name>
<evidence type="ECO:0000313" key="3">
    <source>
        <dbReference type="Proteomes" id="UP001620645"/>
    </source>
</evidence>
<keyword evidence="1" id="KW-0812">Transmembrane</keyword>
<feature type="transmembrane region" description="Helical" evidence="1">
    <location>
        <begin position="30"/>
        <end position="50"/>
    </location>
</feature>
<reference evidence="2 3" key="1">
    <citation type="submission" date="2024-10" db="EMBL/GenBank/DDBJ databases">
        <authorList>
            <person name="Kim D."/>
        </authorList>
    </citation>
    <scope>NUCLEOTIDE SEQUENCE [LARGE SCALE GENOMIC DNA]</scope>
    <source>
        <strain evidence="2">Taebaek</strain>
    </source>
</reference>
<evidence type="ECO:0000313" key="2">
    <source>
        <dbReference type="EMBL" id="KAL3072534.1"/>
    </source>
</evidence>
<dbReference type="AlphaFoldDB" id="A0ABD2HXQ6"/>
<gene>
    <name evidence="2" type="ORF">niasHS_017508</name>
</gene>
<protein>
    <submittedName>
        <fullName evidence="2">Uncharacterized protein</fullName>
    </submittedName>
</protein>
<proteinExistence type="predicted"/>
<dbReference type="Proteomes" id="UP001620645">
    <property type="component" value="Unassembled WGS sequence"/>
</dbReference>
<keyword evidence="1" id="KW-0472">Membrane</keyword>
<keyword evidence="3" id="KW-1185">Reference proteome</keyword>
<sequence>MANASFLFNFGMISPCSSSSIHWPLNWRPFALFVVLFGFFTANSQMFVSASDDKRNSFGRDFLPFGKRIANSEENFQRDFMAFGKRSPNEAFQREFMAFGKRGAPSDHFQRDFMAFGKRVPDGFQREFMTFGKRSSDMDRGGSFDREFMAFGRRK</sequence>
<accession>A0ABD2HXQ6</accession>
<dbReference type="EMBL" id="JBICCN010000373">
    <property type="protein sequence ID" value="KAL3072534.1"/>
    <property type="molecule type" value="Genomic_DNA"/>
</dbReference>
<keyword evidence="1" id="KW-1133">Transmembrane helix</keyword>
<organism evidence="2 3">
    <name type="scientific">Heterodera schachtii</name>
    <name type="common">Sugarbeet cyst nematode worm</name>
    <name type="synonym">Tylenchus schachtii</name>
    <dbReference type="NCBI Taxonomy" id="97005"/>
    <lineage>
        <taxon>Eukaryota</taxon>
        <taxon>Metazoa</taxon>
        <taxon>Ecdysozoa</taxon>
        <taxon>Nematoda</taxon>
        <taxon>Chromadorea</taxon>
        <taxon>Rhabditida</taxon>
        <taxon>Tylenchina</taxon>
        <taxon>Tylenchomorpha</taxon>
        <taxon>Tylenchoidea</taxon>
        <taxon>Heteroderidae</taxon>
        <taxon>Heteroderinae</taxon>
        <taxon>Heterodera</taxon>
    </lineage>
</organism>
<comment type="caution">
    <text evidence="2">The sequence shown here is derived from an EMBL/GenBank/DDBJ whole genome shotgun (WGS) entry which is preliminary data.</text>
</comment>
<evidence type="ECO:0000256" key="1">
    <source>
        <dbReference type="SAM" id="Phobius"/>
    </source>
</evidence>